<name>A0A4Y9K5N8_9PAST</name>
<organism evidence="1 2">
    <name type="scientific">Muribacter muris</name>
    <dbReference type="NCBI Taxonomy" id="67855"/>
    <lineage>
        <taxon>Bacteria</taxon>
        <taxon>Pseudomonadati</taxon>
        <taxon>Pseudomonadota</taxon>
        <taxon>Gammaproteobacteria</taxon>
        <taxon>Pasteurellales</taxon>
        <taxon>Pasteurellaceae</taxon>
        <taxon>Muribacter</taxon>
    </lineage>
</organism>
<gene>
    <name evidence="1" type="ORF">E4T80_00185</name>
</gene>
<dbReference type="InterPro" id="IPR011194">
    <property type="entry name" value="UPF0306"/>
</dbReference>
<dbReference type="SUPFAM" id="SSF50475">
    <property type="entry name" value="FMN-binding split barrel"/>
    <property type="match status" value="1"/>
</dbReference>
<dbReference type="PIRSF" id="PIRSF009554">
    <property type="entry name" value="UCP009554"/>
    <property type="match status" value="1"/>
</dbReference>
<protein>
    <recommendedName>
        <fullName evidence="3">Pyridoxamine 5'-phosphate oxidase putative domain-containing protein</fullName>
    </recommendedName>
</protein>
<reference evidence="1 2" key="1">
    <citation type="submission" date="2019-03" db="EMBL/GenBank/DDBJ databases">
        <title>Diversity of the mouse oral microbiome.</title>
        <authorList>
            <person name="Joseph S."/>
            <person name="Aduse-Opoku J."/>
            <person name="Curtis M."/>
            <person name="Wade W."/>
            <person name="Hashim A."/>
        </authorList>
    </citation>
    <scope>NUCLEOTIDE SEQUENCE [LARGE SCALE GENOMIC DNA]</scope>
    <source>
        <strain evidence="1 2">WT12</strain>
    </source>
</reference>
<sequence>MPHQIAQFIHRHHVVSLACQFEGHIWCASCFYIFDEYLARLIILTKRTTYHGQLMLKNPHIAGTISAQPDNIREIEGIQFRATARYLSDSVEEQKALARYLMRFPVAKQLPSDVWEIAFNEIKHTQNMHTFAEKTIWQKENKMLLDSDSPAQFEPTNSP</sequence>
<evidence type="ECO:0000313" key="2">
    <source>
        <dbReference type="Proteomes" id="UP000297396"/>
    </source>
</evidence>
<dbReference type="OrthoDB" id="8447155at2"/>
<comment type="caution">
    <text evidence="1">The sequence shown here is derived from an EMBL/GenBank/DDBJ whole genome shotgun (WGS) entry which is preliminary data.</text>
</comment>
<evidence type="ECO:0008006" key="3">
    <source>
        <dbReference type="Google" id="ProtNLM"/>
    </source>
</evidence>
<evidence type="ECO:0000313" key="1">
    <source>
        <dbReference type="EMBL" id="TFV13421.1"/>
    </source>
</evidence>
<accession>A0A4Y9K5N8</accession>
<dbReference type="InterPro" id="IPR012349">
    <property type="entry name" value="Split_barrel_FMN-bd"/>
</dbReference>
<proteinExistence type="predicted"/>
<dbReference type="Gene3D" id="2.30.110.10">
    <property type="entry name" value="Electron Transport, Fmn-binding Protein, Chain A"/>
    <property type="match status" value="1"/>
</dbReference>
<dbReference type="AlphaFoldDB" id="A0A4Y9K5N8"/>
<dbReference type="Proteomes" id="UP000297396">
    <property type="component" value="Unassembled WGS sequence"/>
</dbReference>
<dbReference type="EMBL" id="SPPA01000001">
    <property type="protein sequence ID" value="TFV13421.1"/>
    <property type="molecule type" value="Genomic_DNA"/>
</dbReference>